<evidence type="ECO:0000259" key="1">
    <source>
        <dbReference type="Pfam" id="PF17919"/>
    </source>
</evidence>
<keyword evidence="3" id="KW-1185">Reference proteome</keyword>
<dbReference type="Proteomes" id="UP000887013">
    <property type="component" value="Unassembled WGS sequence"/>
</dbReference>
<dbReference type="SUPFAM" id="SSF56672">
    <property type="entry name" value="DNA/RNA polymerases"/>
    <property type="match status" value="1"/>
</dbReference>
<evidence type="ECO:0000313" key="2">
    <source>
        <dbReference type="EMBL" id="GFT23273.1"/>
    </source>
</evidence>
<organism evidence="2 3">
    <name type="scientific">Nephila pilipes</name>
    <name type="common">Giant wood spider</name>
    <name type="synonym">Nephila maculata</name>
    <dbReference type="NCBI Taxonomy" id="299642"/>
    <lineage>
        <taxon>Eukaryota</taxon>
        <taxon>Metazoa</taxon>
        <taxon>Ecdysozoa</taxon>
        <taxon>Arthropoda</taxon>
        <taxon>Chelicerata</taxon>
        <taxon>Arachnida</taxon>
        <taxon>Araneae</taxon>
        <taxon>Araneomorphae</taxon>
        <taxon>Entelegynae</taxon>
        <taxon>Araneoidea</taxon>
        <taxon>Nephilidae</taxon>
        <taxon>Nephila</taxon>
    </lineage>
</organism>
<sequence>MTKKKKFESSDAIIRSFEKGRTDLAETLVLCHPFATTPFTSRVDVSNSAIWAAMQQPTFGRWKLLVYFLEKFCLAQQNCSAYDQELLTAFMVDYGFLGKQIYSLQQLKCFTDHPSIYLANFCNLILRSWTQQPVPDLDFLMP</sequence>
<gene>
    <name evidence="2" type="ORF">NPIL_81211</name>
</gene>
<comment type="caution">
    <text evidence="2">The sequence shown here is derived from an EMBL/GenBank/DDBJ whole genome shotgun (WGS) entry which is preliminary data.</text>
</comment>
<dbReference type="GO" id="GO:0071897">
    <property type="term" value="P:DNA biosynthetic process"/>
    <property type="evidence" value="ECO:0007669"/>
    <property type="project" value="UniProtKB-ARBA"/>
</dbReference>
<reference evidence="2" key="1">
    <citation type="submission" date="2020-08" db="EMBL/GenBank/DDBJ databases">
        <title>Multicomponent nature underlies the extraordinary mechanical properties of spider dragline silk.</title>
        <authorList>
            <person name="Kono N."/>
            <person name="Nakamura H."/>
            <person name="Mori M."/>
            <person name="Yoshida Y."/>
            <person name="Ohtoshi R."/>
            <person name="Malay A.D."/>
            <person name="Moran D.A.P."/>
            <person name="Tomita M."/>
            <person name="Numata K."/>
            <person name="Arakawa K."/>
        </authorList>
    </citation>
    <scope>NUCLEOTIDE SEQUENCE</scope>
</reference>
<evidence type="ECO:0000313" key="3">
    <source>
        <dbReference type="Proteomes" id="UP000887013"/>
    </source>
</evidence>
<proteinExistence type="predicted"/>
<dbReference type="AlphaFoldDB" id="A0A8X6TLL8"/>
<dbReference type="InterPro" id="IPR043502">
    <property type="entry name" value="DNA/RNA_pol_sf"/>
</dbReference>
<feature type="domain" description="Reverse transcriptase/retrotransposon-derived protein RNase H-like" evidence="1">
    <location>
        <begin position="15"/>
        <end position="89"/>
    </location>
</feature>
<dbReference type="InterPro" id="IPR041577">
    <property type="entry name" value="RT_RNaseH_2"/>
</dbReference>
<protein>
    <recommendedName>
        <fullName evidence="1">Reverse transcriptase/retrotransposon-derived protein RNase H-like domain-containing protein</fullName>
    </recommendedName>
</protein>
<dbReference type="Pfam" id="PF17919">
    <property type="entry name" value="RT_RNaseH_2"/>
    <property type="match status" value="1"/>
</dbReference>
<dbReference type="EMBL" id="BMAW01106228">
    <property type="protein sequence ID" value="GFT23273.1"/>
    <property type="molecule type" value="Genomic_DNA"/>
</dbReference>
<dbReference type="OrthoDB" id="6425673at2759"/>
<name>A0A8X6TLL8_NEPPI</name>
<accession>A0A8X6TLL8</accession>